<dbReference type="Proteomes" id="UP000011721">
    <property type="component" value="Chromosome"/>
</dbReference>
<gene>
    <name evidence="1" type="ordered locus">UWK_02293</name>
</gene>
<keyword evidence="2" id="KW-1185">Reference proteome</keyword>
<sequence length="224" mass="25332">MNFSTTMQTKTLFLTLSLFFYTCGIGVSQTVDYSALSKTELQNRIAGLELGLGSYVIGKKMTPEQLEISKKNNDYKAYPGTVKFKDGDIFVIADAQSDVVIAVYKRNKKANKNDFKVTISELMMLYGEPTAEAHGKTIYWNYGEDGLISEELYRTVKSQGMLNTLVVLATVKFTSSENIETITDMIEMMNKKNQQSEKVQKSDITSDNYIMIQSDLLTQKYMDK</sequence>
<reference evidence="2" key="1">
    <citation type="journal article" date="2013" name="Stand. Genomic Sci.">
        <title>Complete genome sequence of Desulfocapsa sulfexigens, a marine deltaproteobacterium specialized in disproportionating inorganic sulfur compounds.</title>
        <authorList>
            <person name="Finster K.W."/>
            <person name="Kjeldsen K.U."/>
            <person name="Kube M."/>
            <person name="Reinhardt R."/>
            <person name="Mussmann M."/>
            <person name="Amann R."/>
            <person name="Schreiber L."/>
        </authorList>
    </citation>
    <scope>NUCLEOTIDE SEQUENCE [LARGE SCALE GENOMIC DNA]</scope>
    <source>
        <strain evidence="2">DSM 10523 / SB164P1</strain>
    </source>
</reference>
<proteinExistence type="predicted"/>
<protein>
    <submittedName>
        <fullName evidence="1">Uncharacterized protein</fullName>
    </submittedName>
</protein>
<dbReference type="STRING" id="1167006.UWK_02293"/>
<evidence type="ECO:0000313" key="2">
    <source>
        <dbReference type="Proteomes" id="UP000011721"/>
    </source>
</evidence>
<dbReference type="EMBL" id="CP003985">
    <property type="protein sequence ID" value="AGF78833.1"/>
    <property type="molecule type" value="Genomic_DNA"/>
</dbReference>
<evidence type="ECO:0000313" key="1">
    <source>
        <dbReference type="EMBL" id="AGF78833.1"/>
    </source>
</evidence>
<dbReference type="KEGG" id="dsf:UWK_02293"/>
<dbReference type="RefSeq" id="WP_015404521.1">
    <property type="nucleotide sequence ID" value="NC_020304.1"/>
</dbReference>
<organism evidence="1 2">
    <name type="scientific">Desulfocapsa sulfexigens (strain DSM 10523 / SB164P1)</name>
    <dbReference type="NCBI Taxonomy" id="1167006"/>
    <lineage>
        <taxon>Bacteria</taxon>
        <taxon>Pseudomonadati</taxon>
        <taxon>Thermodesulfobacteriota</taxon>
        <taxon>Desulfobulbia</taxon>
        <taxon>Desulfobulbales</taxon>
        <taxon>Desulfocapsaceae</taxon>
        <taxon>Desulfocapsa</taxon>
    </lineage>
</organism>
<accession>M1P5Q9</accession>
<dbReference type="OrthoDB" id="5432689at2"/>
<dbReference type="HOGENOM" id="CLU_1233416_0_0_7"/>
<dbReference type="AlphaFoldDB" id="M1P5Q9"/>
<name>M1P5Q9_DESSD</name>